<proteinExistence type="inferred from homology"/>
<evidence type="ECO:0000256" key="16">
    <source>
        <dbReference type="ARBA" id="ARBA00093425"/>
    </source>
</evidence>
<keyword evidence="7 17" id="KW-0662">Pyridine nucleotide biosynthesis</keyword>
<evidence type="ECO:0000256" key="10">
    <source>
        <dbReference type="ARBA" id="ARBA00022741"/>
    </source>
</evidence>
<dbReference type="GO" id="GO:0004515">
    <property type="term" value="F:nicotinate-nucleotide adenylyltransferase activity"/>
    <property type="evidence" value="ECO:0007669"/>
    <property type="project" value="UniProtKB-EC"/>
</dbReference>
<dbReference type="InterPro" id="IPR045094">
    <property type="entry name" value="NMNAT_euk"/>
</dbReference>
<accession>A0A8H7SQK3</accession>
<sequence>MSAIKRVSTPYELTPLSFDTPYEFPRHFLPSVMKDDSKIPLVLVACGSFSPVTYLHLRMFEMAQDHFKERNEFELLTGYYSPVSDHYMKEGLAKAEDRVKMCQLAVETTSDWLMVDSWEPRQTTYQRTAVVLDHFDDELNKVGGGIATASAGGDLIASFGHPGVWAPNDLHHIVGHYGCVIIERTGTDVYGFLLSHDILYQHRMNVTVIKQLIHNDISSTKIRLFVKRGMSIKYLLPNPVIDYIHAHGLYWPRNSSNQ</sequence>
<dbReference type="PANTHER" id="PTHR12039">
    <property type="entry name" value="NICOTINAMIDE MONONUCLEOTIDE ADENYLYLTRANSFERASE"/>
    <property type="match status" value="1"/>
</dbReference>
<evidence type="ECO:0000256" key="14">
    <source>
        <dbReference type="ARBA" id="ARBA00048721"/>
    </source>
</evidence>
<comment type="caution">
    <text evidence="19">The sequence shown here is derived from an EMBL/GenBank/DDBJ whole genome shotgun (WGS) entry which is preliminary data.</text>
</comment>
<keyword evidence="20" id="KW-1185">Reference proteome</keyword>
<comment type="catalytic activity">
    <reaction evidence="14 17">
        <text>nicotinate beta-D-ribonucleotide + ATP + H(+) = deamido-NAD(+) + diphosphate</text>
        <dbReference type="Rhea" id="RHEA:22860"/>
        <dbReference type="ChEBI" id="CHEBI:15378"/>
        <dbReference type="ChEBI" id="CHEBI:30616"/>
        <dbReference type="ChEBI" id="CHEBI:33019"/>
        <dbReference type="ChEBI" id="CHEBI:57502"/>
        <dbReference type="ChEBI" id="CHEBI:58437"/>
        <dbReference type="EC" id="2.7.7.18"/>
    </reaction>
</comment>
<dbReference type="AlphaFoldDB" id="A0A8H7SQK3"/>
<dbReference type="GO" id="GO:0009435">
    <property type="term" value="P:NAD+ biosynthetic process"/>
    <property type="evidence" value="ECO:0007669"/>
    <property type="project" value="UniProtKB-UniPathway"/>
</dbReference>
<dbReference type="InterPro" id="IPR014729">
    <property type="entry name" value="Rossmann-like_a/b/a_fold"/>
</dbReference>
<dbReference type="InterPro" id="IPR004821">
    <property type="entry name" value="Cyt_trans-like"/>
</dbReference>
<evidence type="ECO:0000259" key="18">
    <source>
        <dbReference type="Pfam" id="PF01467"/>
    </source>
</evidence>
<comment type="cofactor">
    <cofactor evidence="1">
        <name>Mg(2+)</name>
        <dbReference type="ChEBI" id="CHEBI:18420"/>
    </cofactor>
</comment>
<feature type="domain" description="Cytidyltransferase-like" evidence="18">
    <location>
        <begin position="44"/>
        <end position="223"/>
    </location>
</feature>
<dbReference type="EMBL" id="JAEPRE010000114">
    <property type="protein sequence ID" value="KAG2232348.1"/>
    <property type="molecule type" value="Genomic_DNA"/>
</dbReference>
<evidence type="ECO:0000256" key="13">
    <source>
        <dbReference type="ARBA" id="ARBA00023128"/>
    </source>
</evidence>
<dbReference type="InterPro" id="IPR005248">
    <property type="entry name" value="NadD/NMNAT"/>
</dbReference>
<evidence type="ECO:0000256" key="11">
    <source>
        <dbReference type="ARBA" id="ARBA00022840"/>
    </source>
</evidence>
<evidence type="ECO:0000313" key="20">
    <source>
        <dbReference type="Proteomes" id="UP000613177"/>
    </source>
</evidence>
<dbReference type="EC" id="2.7.7.1" evidence="17"/>
<evidence type="ECO:0000256" key="2">
    <source>
        <dbReference type="ARBA" id="ARBA00004173"/>
    </source>
</evidence>
<keyword evidence="11 17" id="KW-0067">ATP-binding</keyword>
<dbReference type="NCBIfam" id="TIGR00482">
    <property type="entry name" value="nicotinate (nicotinamide) nucleotide adenylyltransferase"/>
    <property type="match status" value="1"/>
</dbReference>
<evidence type="ECO:0000256" key="6">
    <source>
        <dbReference type="ARBA" id="ARBA00011881"/>
    </source>
</evidence>
<protein>
    <recommendedName>
        <fullName evidence="17">Nicotinamide-nucleotide adenylyltransferase</fullName>
        <ecNumber evidence="17">2.7.7.1</ecNumber>
        <ecNumber evidence="17">2.7.7.18</ecNumber>
    </recommendedName>
</protein>
<evidence type="ECO:0000256" key="4">
    <source>
        <dbReference type="ARBA" id="ARBA00005019"/>
    </source>
</evidence>
<dbReference type="Gene3D" id="3.40.50.620">
    <property type="entry name" value="HUPs"/>
    <property type="match status" value="1"/>
</dbReference>
<comment type="pathway">
    <text evidence="3 17">Cofactor biosynthesis; NAD(+) biosynthesis; NAD(+) from nicotinamide D-ribonucleotide: step 1/1.</text>
</comment>
<evidence type="ECO:0000256" key="17">
    <source>
        <dbReference type="RuleBase" id="RU362021"/>
    </source>
</evidence>
<dbReference type="EC" id="2.7.7.18" evidence="17"/>
<evidence type="ECO:0000256" key="12">
    <source>
        <dbReference type="ARBA" id="ARBA00023027"/>
    </source>
</evidence>
<evidence type="ECO:0000256" key="5">
    <source>
        <dbReference type="ARBA" id="ARBA00007064"/>
    </source>
</evidence>
<name>A0A8H7SQK3_9FUNG</name>
<dbReference type="PANTHER" id="PTHR12039:SF0">
    <property type="entry name" value="NICOTINAMIDE-NUCLEOTIDE ADENYLYLTRANSFERASE"/>
    <property type="match status" value="1"/>
</dbReference>
<evidence type="ECO:0000256" key="1">
    <source>
        <dbReference type="ARBA" id="ARBA00001946"/>
    </source>
</evidence>
<evidence type="ECO:0000256" key="15">
    <source>
        <dbReference type="ARBA" id="ARBA00049001"/>
    </source>
</evidence>
<dbReference type="CDD" id="cd09286">
    <property type="entry name" value="NMNAT_Eukarya"/>
    <property type="match status" value="1"/>
</dbReference>
<dbReference type="Pfam" id="PF01467">
    <property type="entry name" value="CTP_transf_like"/>
    <property type="match status" value="1"/>
</dbReference>
<dbReference type="FunFam" id="3.40.50.620:FF:000221">
    <property type="entry name" value="Nicotinamide/nicotinic acid mononucleotide adenylyltransferase 3"/>
    <property type="match status" value="1"/>
</dbReference>
<evidence type="ECO:0000313" key="19">
    <source>
        <dbReference type="EMBL" id="KAG2232348.1"/>
    </source>
</evidence>
<comment type="similarity">
    <text evidence="5 17">Belongs to the eukaryotic NMN adenylyltransferase family.</text>
</comment>
<keyword evidence="9 17" id="KW-0548">Nucleotidyltransferase</keyword>
<reference evidence="19" key="1">
    <citation type="submission" date="2021-01" db="EMBL/GenBank/DDBJ databases">
        <title>Metabolic potential, ecology and presence of endohyphal bacteria is reflected in genomic diversity of Mucoromycotina.</title>
        <authorList>
            <person name="Muszewska A."/>
            <person name="Okrasinska A."/>
            <person name="Steczkiewicz K."/>
            <person name="Drgas O."/>
            <person name="Orlowska M."/>
            <person name="Perlinska-Lenart U."/>
            <person name="Aleksandrzak-Piekarczyk T."/>
            <person name="Szatraj K."/>
            <person name="Zielenkiewicz U."/>
            <person name="Pilsyk S."/>
            <person name="Malc E."/>
            <person name="Mieczkowski P."/>
            <person name="Kruszewska J.S."/>
            <person name="Biernat P."/>
            <person name="Pawlowska J."/>
        </authorList>
    </citation>
    <scope>NUCLEOTIDE SEQUENCE</scope>
    <source>
        <strain evidence="19">WA0000018081</strain>
    </source>
</reference>
<dbReference type="GO" id="GO:0000309">
    <property type="term" value="F:nicotinamide-nucleotide adenylyltransferase activity"/>
    <property type="evidence" value="ECO:0007669"/>
    <property type="project" value="UniProtKB-EC"/>
</dbReference>
<evidence type="ECO:0000256" key="7">
    <source>
        <dbReference type="ARBA" id="ARBA00022642"/>
    </source>
</evidence>
<comment type="pathway">
    <text evidence="4">Cofactor biosynthesis; NAD(+) biosynthesis; deamido-NAD(+) from nicotinate D-ribonucleotide: step 1/1.</text>
</comment>
<comment type="function">
    <text evidence="16">Catalyzes the formation of NAD(+) from nicotinamide mononucleotide (NMN) and ATP. Can also use the deamidated form; nicotinic acid mononucleotide (NaMN) as substrate with the same efficiency. Can use triazofurin monophosphate (TrMP) as substrate. Can also use GTP and ITP as nucleotide donors. Also catalyzes the reverse reaction, i.e. the pyrophosphorolytic cleavage of NAD(+). For the pyrophosphorolytic activity, can use NAD(+), NADH, NaAD, nicotinic acid adenine dinucleotide phosphate (NHD), nicotinamide guanine dinucleotide (NGD) as substrates. Fails to cleave phosphorylated dinucleotides NADP(+), NADPH and NaADP(+). Protects against axonal degeneration following injury. May be involved in the maintenance of axonal integrity. Also functions as a stress-response chaperone protein that prevents toxic aggregation of proteins; this function may be independent of its NAD(+) synthesis activity.</text>
</comment>
<dbReference type="GO" id="GO:0005759">
    <property type="term" value="C:mitochondrial matrix"/>
    <property type="evidence" value="ECO:0007669"/>
    <property type="project" value="UniProtKB-ARBA"/>
</dbReference>
<keyword evidence="13" id="KW-0496">Mitochondrion</keyword>
<dbReference type="Proteomes" id="UP000613177">
    <property type="component" value="Unassembled WGS sequence"/>
</dbReference>
<keyword evidence="12 17" id="KW-0520">NAD</keyword>
<keyword evidence="10 17" id="KW-0547">Nucleotide-binding</keyword>
<dbReference type="UniPathway" id="UPA00253">
    <property type="reaction ID" value="UER00332"/>
</dbReference>
<gene>
    <name evidence="19" type="ORF">INT48_007363</name>
</gene>
<comment type="catalytic activity">
    <reaction evidence="15 17">
        <text>beta-nicotinamide D-ribonucleotide + ATP + H(+) = diphosphate + NAD(+)</text>
        <dbReference type="Rhea" id="RHEA:21360"/>
        <dbReference type="ChEBI" id="CHEBI:14649"/>
        <dbReference type="ChEBI" id="CHEBI:15378"/>
        <dbReference type="ChEBI" id="CHEBI:30616"/>
        <dbReference type="ChEBI" id="CHEBI:33019"/>
        <dbReference type="ChEBI" id="CHEBI:57540"/>
        <dbReference type="EC" id="2.7.7.1"/>
    </reaction>
</comment>
<evidence type="ECO:0000256" key="8">
    <source>
        <dbReference type="ARBA" id="ARBA00022679"/>
    </source>
</evidence>
<dbReference type="GO" id="GO:0005524">
    <property type="term" value="F:ATP binding"/>
    <property type="evidence" value="ECO:0007669"/>
    <property type="project" value="UniProtKB-KW"/>
</dbReference>
<keyword evidence="8 17" id="KW-0808">Transferase</keyword>
<comment type="subcellular location">
    <subcellularLocation>
        <location evidence="2">Mitochondrion</location>
    </subcellularLocation>
</comment>
<organism evidence="19 20">
    <name type="scientific">Thamnidium elegans</name>
    <dbReference type="NCBI Taxonomy" id="101142"/>
    <lineage>
        <taxon>Eukaryota</taxon>
        <taxon>Fungi</taxon>
        <taxon>Fungi incertae sedis</taxon>
        <taxon>Mucoromycota</taxon>
        <taxon>Mucoromycotina</taxon>
        <taxon>Mucoromycetes</taxon>
        <taxon>Mucorales</taxon>
        <taxon>Mucorineae</taxon>
        <taxon>Mucoraceae</taxon>
        <taxon>Thamnidium</taxon>
    </lineage>
</organism>
<dbReference type="SUPFAM" id="SSF52374">
    <property type="entry name" value="Nucleotidylyl transferase"/>
    <property type="match status" value="1"/>
</dbReference>
<dbReference type="InterPro" id="IPR051182">
    <property type="entry name" value="Euk_NMN_adenylyltrnsfrase"/>
</dbReference>
<evidence type="ECO:0000256" key="3">
    <source>
        <dbReference type="ARBA" id="ARBA00004658"/>
    </source>
</evidence>
<evidence type="ECO:0000256" key="9">
    <source>
        <dbReference type="ARBA" id="ARBA00022695"/>
    </source>
</evidence>
<comment type="subunit">
    <text evidence="6">Homotetramer.</text>
</comment>